<dbReference type="SUPFAM" id="SSF55729">
    <property type="entry name" value="Acyl-CoA N-acyltransferases (Nat)"/>
    <property type="match status" value="1"/>
</dbReference>
<dbReference type="Gene3D" id="3.40.630.30">
    <property type="match status" value="1"/>
</dbReference>
<dbReference type="PaxDb" id="121845-A0A3Q0INV4"/>
<dbReference type="GeneID" id="113466621"/>
<protein>
    <submittedName>
        <fullName evidence="2">Uncharacterized protein LOC113466621</fullName>
    </submittedName>
</protein>
<keyword evidence="1" id="KW-1185">Reference proteome</keyword>
<gene>
    <name evidence="2" type="primary">LOC113466621</name>
</gene>
<dbReference type="PANTHER" id="PTHR22442:SF10">
    <property type="entry name" value="N-ACETYLTRANSFERASE, GNAT FAMILY-RELATED"/>
    <property type="match status" value="1"/>
</dbReference>
<evidence type="ECO:0000313" key="1">
    <source>
        <dbReference type="Proteomes" id="UP000079169"/>
    </source>
</evidence>
<dbReference type="RefSeq" id="XP_026677986.1">
    <property type="nucleotide sequence ID" value="XM_026822185.1"/>
</dbReference>
<dbReference type="InterPro" id="IPR029625">
    <property type="entry name" value="FAM169"/>
</dbReference>
<dbReference type="CDD" id="cd04301">
    <property type="entry name" value="NAT_SF"/>
    <property type="match status" value="1"/>
</dbReference>
<proteinExistence type="predicted"/>
<evidence type="ECO:0000313" key="2">
    <source>
        <dbReference type="RefSeq" id="XP_026677986.1"/>
    </source>
</evidence>
<organism evidence="1 2">
    <name type="scientific">Diaphorina citri</name>
    <name type="common">Asian citrus psyllid</name>
    <dbReference type="NCBI Taxonomy" id="121845"/>
    <lineage>
        <taxon>Eukaryota</taxon>
        <taxon>Metazoa</taxon>
        <taxon>Ecdysozoa</taxon>
        <taxon>Arthropoda</taxon>
        <taxon>Hexapoda</taxon>
        <taxon>Insecta</taxon>
        <taxon>Pterygota</taxon>
        <taxon>Neoptera</taxon>
        <taxon>Paraneoptera</taxon>
        <taxon>Hemiptera</taxon>
        <taxon>Sternorrhyncha</taxon>
        <taxon>Psylloidea</taxon>
        <taxon>Psyllidae</taxon>
        <taxon>Diaphorininae</taxon>
        <taxon>Diaphorina</taxon>
    </lineage>
</organism>
<dbReference type="PANTHER" id="PTHR22442">
    <property type="match status" value="1"/>
</dbReference>
<name>A0A3Q0INV4_DIACI</name>
<dbReference type="KEGG" id="dci:113466621"/>
<dbReference type="AlphaFoldDB" id="A0A3Q0INV4"/>
<sequence length="281" mass="32186">MKDGWKEVTDKDDTRVYESLLAQYSPNTELNECSFDMADPGDAVCLLWVQGDPAGFCTLKLKGCWIEELSEQYTMLTLDTIFVLPQYRQKGHVLSLLEELMRRQPGEDLGFSSPISSSMYAGNTVCDENLHFRLQVQICVKGGFFGGKRKLGFDIFAERDRHKPVHLKPLVSTGSTGQYEPPHSLYRADLQLTPEMYNQLRGLQKKAKDLRQDMRNLRRMSQAQAHSTRESIKDTFIKIRAILVSGNDGLRLFSGDADCMRINREEDLYKQEMLRLESDLT</sequence>
<dbReference type="InterPro" id="IPR016181">
    <property type="entry name" value="Acyl_CoA_acyltransferase"/>
</dbReference>
<dbReference type="Proteomes" id="UP000079169">
    <property type="component" value="Unplaced"/>
</dbReference>
<reference evidence="2" key="1">
    <citation type="submission" date="2025-08" db="UniProtKB">
        <authorList>
            <consortium name="RefSeq"/>
        </authorList>
    </citation>
    <scope>IDENTIFICATION</scope>
</reference>
<dbReference type="STRING" id="121845.A0A3Q0INV4"/>
<accession>A0A3Q0INV4</accession>